<dbReference type="AlphaFoldDB" id="A0A8T7LVX6"/>
<protein>
    <submittedName>
        <fullName evidence="2">Uncharacterized protein</fullName>
    </submittedName>
</protein>
<reference evidence="3" key="2">
    <citation type="journal article" date="2024" name="Nature">
        <title>Anoxygenic phototroph of the Chloroflexota uses a type I reaction centre.</title>
        <authorList>
            <person name="Tsuji J.M."/>
            <person name="Shaw N.A."/>
            <person name="Nagashima S."/>
            <person name="Venkiteswaran J.J."/>
            <person name="Schiff S.L."/>
            <person name="Watanabe T."/>
            <person name="Fukui M."/>
            <person name="Hanada S."/>
            <person name="Tank M."/>
            <person name="Neufeld J.D."/>
        </authorList>
    </citation>
    <scope>NUCLEOTIDE SEQUENCE</scope>
    <source>
        <strain evidence="3">L227-S17</strain>
    </source>
</reference>
<name>A0A8T7LVX6_9CHLR</name>
<organism evidence="2 4">
    <name type="scientific">Candidatus Chlorohelix allophototropha</name>
    <dbReference type="NCBI Taxonomy" id="3003348"/>
    <lineage>
        <taxon>Bacteria</taxon>
        <taxon>Bacillati</taxon>
        <taxon>Chloroflexota</taxon>
        <taxon>Chloroflexia</taxon>
        <taxon>Candidatus Chloroheliales</taxon>
        <taxon>Candidatus Chloroheliaceae</taxon>
        <taxon>Candidatus Chlorohelix</taxon>
    </lineage>
</organism>
<dbReference type="EMBL" id="CP128399">
    <property type="protein sequence ID" value="WJW66944.1"/>
    <property type="molecule type" value="Genomic_DNA"/>
</dbReference>
<evidence type="ECO:0000256" key="1">
    <source>
        <dbReference type="SAM" id="MobiDB-lite"/>
    </source>
</evidence>
<proteinExistence type="predicted"/>
<evidence type="ECO:0000313" key="3">
    <source>
        <dbReference type="EMBL" id="WJW66944.1"/>
    </source>
</evidence>
<feature type="region of interest" description="Disordered" evidence="1">
    <location>
        <begin position="72"/>
        <end position="117"/>
    </location>
</feature>
<feature type="compositionally biased region" description="Low complexity" evidence="1">
    <location>
        <begin position="89"/>
        <end position="99"/>
    </location>
</feature>
<dbReference type="EMBL" id="JACATZ010000001">
    <property type="protein sequence ID" value="NWJ45063.1"/>
    <property type="molecule type" value="Genomic_DNA"/>
</dbReference>
<keyword evidence="5" id="KW-1185">Reference proteome</keyword>
<accession>A0A8T7LVX6</accession>
<reference evidence="2 4" key="1">
    <citation type="submission" date="2020-06" db="EMBL/GenBank/DDBJ databases">
        <title>Anoxygenic phototrophic Chloroflexota member uses a Type I reaction center.</title>
        <authorList>
            <person name="Tsuji J.M."/>
            <person name="Shaw N.A."/>
            <person name="Nagashima S."/>
            <person name="Venkiteswaran J."/>
            <person name="Schiff S.L."/>
            <person name="Hanada S."/>
            <person name="Tank M."/>
            <person name="Neufeld J.D."/>
        </authorList>
    </citation>
    <scope>NUCLEOTIDE SEQUENCE [LARGE SCALE GENOMIC DNA]</scope>
    <source>
        <strain evidence="2">L227-S17</strain>
    </source>
</reference>
<feature type="compositionally biased region" description="Basic and acidic residues" evidence="1">
    <location>
        <begin position="100"/>
        <end position="113"/>
    </location>
</feature>
<sequence>MTMQDFEFEIGKQYRNRRGIYTVISINQPKMLVSYEDGTTAELTIEQQANIVRNMLNEDWARQTQEQAELLKAAKARPTRVPKTDSKAKSSATTKSQTPKPEKEPKPQRENIATRRQVLASEVPPLHRTLLANDPNDQLFRADEIRIFSQFRGYGNQNAPIWFLGMEEQSEFGTLELKHRLAMEIYEERFADLQACYRLEKIPVSYHFATPEHKIMAFMGVRFNGEGIYPSAEKLEEYFAASFGTTAGNVLIADLLPLPVGNEWLYSNIRISDNSMLQYHLRDRKLYTQMFLPERISLFQDMYESLKAKNEAPRYIFCYGGRKHWTHYRKIFPLSYVEVTLEMRKGGPDSTLMLGRDNDSGTWVILTGTFSDSRGDVTNHLCDQLAQRLEQL</sequence>
<gene>
    <name evidence="2" type="ORF">HXX08_04205</name>
    <name evidence="3" type="ORF">OZ401_000189</name>
</gene>
<dbReference type="Proteomes" id="UP000521676">
    <property type="component" value="Unassembled WGS sequence"/>
</dbReference>
<evidence type="ECO:0000313" key="4">
    <source>
        <dbReference type="Proteomes" id="UP000521676"/>
    </source>
</evidence>
<dbReference type="Proteomes" id="UP001431572">
    <property type="component" value="Chromosome 1"/>
</dbReference>
<dbReference type="RefSeq" id="WP_341468837.1">
    <property type="nucleotide sequence ID" value="NZ_CP128399.1"/>
</dbReference>
<evidence type="ECO:0000313" key="5">
    <source>
        <dbReference type="Proteomes" id="UP001431572"/>
    </source>
</evidence>
<evidence type="ECO:0000313" key="2">
    <source>
        <dbReference type="EMBL" id="NWJ45063.1"/>
    </source>
</evidence>